<dbReference type="Proteomes" id="UP001500394">
    <property type="component" value="Unassembled WGS sequence"/>
</dbReference>
<dbReference type="SUPFAM" id="SSF158997">
    <property type="entry name" value="Trm112p-like"/>
    <property type="match status" value="1"/>
</dbReference>
<organism evidence="1 2">
    <name type="scientific">Sphingobacterium thermophilum</name>
    <dbReference type="NCBI Taxonomy" id="768534"/>
    <lineage>
        <taxon>Bacteria</taxon>
        <taxon>Pseudomonadati</taxon>
        <taxon>Bacteroidota</taxon>
        <taxon>Sphingobacteriia</taxon>
        <taxon>Sphingobacteriales</taxon>
        <taxon>Sphingobacteriaceae</taxon>
        <taxon>Sphingobacterium</taxon>
    </lineage>
</organism>
<reference evidence="2" key="1">
    <citation type="journal article" date="2019" name="Int. J. Syst. Evol. Microbiol.">
        <title>The Global Catalogue of Microorganisms (GCM) 10K type strain sequencing project: providing services to taxonomists for standard genome sequencing and annotation.</title>
        <authorList>
            <consortium name="The Broad Institute Genomics Platform"/>
            <consortium name="The Broad Institute Genome Sequencing Center for Infectious Disease"/>
            <person name="Wu L."/>
            <person name="Ma J."/>
        </authorList>
    </citation>
    <scope>NUCLEOTIDE SEQUENCE [LARGE SCALE GENOMIC DNA]</scope>
    <source>
        <strain evidence="2">JCM 17858</strain>
    </source>
</reference>
<dbReference type="InterPro" id="IPR005651">
    <property type="entry name" value="Trm112-like"/>
</dbReference>
<name>A0ABP8QV21_9SPHI</name>
<proteinExistence type="predicted"/>
<accession>A0ABP8QV21</accession>
<gene>
    <name evidence="1" type="ORF">GCM10023173_00160</name>
</gene>
<evidence type="ECO:0000313" key="1">
    <source>
        <dbReference type="EMBL" id="GAA4509706.1"/>
    </source>
</evidence>
<dbReference type="Pfam" id="PF03966">
    <property type="entry name" value="Trm112p"/>
    <property type="match status" value="1"/>
</dbReference>
<dbReference type="RefSeq" id="WP_039053136.1">
    <property type="nucleotide sequence ID" value="NZ_BAABGR010000001.1"/>
</dbReference>
<sequence>MKISTINKLCCPFDKADLKLEIKEQTIHNDVLIGSLTCVHCKRFYPIISGIPIMNPDEYRDLEIEKGYYAYLRLEDSSRKIENFRLIEY</sequence>
<keyword evidence="2" id="KW-1185">Reference proteome</keyword>
<protein>
    <recommendedName>
        <fullName evidence="3">Trm112p-like protein</fullName>
    </recommendedName>
</protein>
<evidence type="ECO:0008006" key="3">
    <source>
        <dbReference type="Google" id="ProtNLM"/>
    </source>
</evidence>
<evidence type="ECO:0000313" key="2">
    <source>
        <dbReference type="Proteomes" id="UP001500394"/>
    </source>
</evidence>
<dbReference type="EMBL" id="BAABGR010000001">
    <property type="protein sequence ID" value="GAA4509706.1"/>
    <property type="molecule type" value="Genomic_DNA"/>
</dbReference>
<comment type="caution">
    <text evidence="1">The sequence shown here is derived from an EMBL/GenBank/DDBJ whole genome shotgun (WGS) entry which is preliminary data.</text>
</comment>
<dbReference type="Gene3D" id="2.20.25.10">
    <property type="match status" value="1"/>
</dbReference>